<name>A0A8D8WME8_9HEMI</name>
<feature type="region of interest" description="Disordered" evidence="1">
    <location>
        <begin position="1"/>
        <end position="21"/>
    </location>
</feature>
<accession>A0A8D8WME8</accession>
<sequence length="448" mass="50865">MLAGNKESGKSPSSESTLKKSDFVTRDPISIFSRIKNASDEEEKKKLNQLLETLRKKLPEGFKIGAAVGEGDCFFDSIAQGLNELKDKGLITGSKGFSVKSLRENCKQYAQQVNQSKKGSWLGSALKEDEKLCEYILHIEFTAGDIENTSSGSETKILKLENAIWGRPEVEGKMICEKYGVKVRTIELRDEDIGGVHVTKGKLGTGDNIIYIVNYRDHFAPLLSNIKKDIKRSKKVSREEVYGNVVGSSSNNISQSYISKPLQDIENSSHEQSNHSKSTGEKNCETGRKRGHSVTDKDYKAPKRVRMDVNVTSNEDSEFPSDLQDKSGQDELDNTYQTNQYRNHFPHQLVGLMYRLDLSVLCSLRKSTYEHKYPSLSLAFEDYGIDKFNNIVLRYKEKSIHIQIENVDKYYTNNDINFAKIFTKGKPLWCENASHCQSSNKNTHRYYR</sequence>
<protein>
    <recommendedName>
        <fullName evidence="3">OTU domain-containing protein</fullName>
    </recommendedName>
</protein>
<reference evidence="2" key="1">
    <citation type="submission" date="2021-05" db="EMBL/GenBank/DDBJ databases">
        <authorList>
            <person name="Alioto T."/>
            <person name="Alioto T."/>
            <person name="Gomez Garrido J."/>
        </authorList>
    </citation>
    <scope>NUCLEOTIDE SEQUENCE</scope>
</reference>
<organism evidence="2">
    <name type="scientific">Cacopsylla melanoneura</name>
    <dbReference type="NCBI Taxonomy" id="428564"/>
    <lineage>
        <taxon>Eukaryota</taxon>
        <taxon>Metazoa</taxon>
        <taxon>Ecdysozoa</taxon>
        <taxon>Arthropoda</taxon>
        <taxon>Hexapoda</taxon>
        <taxon>Insecta</taxon>
        <taxon>Pterygota</taxon>
        <taxon>Neoptera</taxon>
        <taxon>Paraneoptera</taxon>
        <taxon>Hemiptera</taxon>
        <taxon>Sternorrhyncha</taxon>
        <taxon>Psylloidea</taxon>
        <taxon>Psyllidae</taxon>
        <taxon>Psyllinae</taxon>
        <taxon>Cacopsylla</taxon>
    </lineage>
</organism>
<dbReference type="AlphaFoldDB" id="A0A8D8WME8"/>
<dbReference type="CDD" id="cd22754">
    <property type="entry name" value="OTU_wMelOTU-like"/>
    <property type="match status" value="1"/>
</dbReference>
<dbReference type="EMBL" id="HBUF01205509">
    <property type="protein sequence ID" value="CAG6663530.1"/>
    <property type="molecule type" value="Transcribed_RNA"/>
</dbReference>
<evidence type="ECO:0000256" key="1">
    <source>
        <dbReference type="SAM" id="MobiDB-lite"/>
    </source>
</evidence>
<evidence type="ECO:0008006" key="3">
    <source>
        <dbReference type="Google" id="ProtNLM"/>
    </source>
</evidence>
<proteinExistence type="predicted"/>
<dbReference type="Gene3D" id="3.90.70.80">
    <property type="match status" value="1"/>
</dbReference>
<feature type="region of interest" description="Disordered" evidence="1">
    <location>
        <begin position="264"/>
        <end position="331"/>
    </location>
</feature>
<evidence type="ECO:0000313" key="2">
    <source>
        <dbReference type="EMBL" id="CAG6663530.1"/>
    </source>
</evidence>
<feature type="compositionally biased region" description="Basic and acidic residues" evidence="1">
    <location>
        <begin position="267"/>
        <end position="307"/>
    </location>
</feature>